<dbReference type="PANTHER" id="PTHR33240:SF15">
    <property type="entry name" value="GAG-PRO-LIKE PROTEIN"/>
    <property type="match status" value="1"/>
</dbReference>
<dbReference type="CDD" id="cd00303">
    <property type="entry name" value="retropepsin_like"/>
    <property type="match status" value="1"/>
</dbReference>
<proteinExistence type="predicted"/>
<gene>
    <name evidence="2" type="primary">LOC111024662</name>
</gene>
<dbReference type="PANTHER" id="PTHR33240">
    <property type="entry name" value="OS08G0508500 PROTEIN"/>
    <property type="match status" value="1"/>
</dbReference>
<dbReference type="Proteomes" id="UP000504603">
    <property type="component" value="Unplaced"/>
</dbReference>
<dbReference type="RefSeq" id="XP_022158093.1">
    <property type="nucleotide sequence ID" value="XM_022302401.1"/>
</dbReference>
<sequence>MKAHPNKRSKERYCLFHRDHGHATQDCFDLKEEVEGLIRRGYLKEYVEDPKATLNSENDDKSPVKEIQTIFGGPTERELGKKRKASMQEARASPGYCKVYHASFTGQPSKIKFSEDETTRLFHPHNDALVITLKITNTKVHRILVDGGSSTGIISLTAYKAMDLGEKALKSNLAPLVGFGGERVIQKCRIKLPVTFGNGPRNITKIVEFLVVDYSSSYNAILGRPTIHTLKAIPSTYHKSLKFPTDGGISEVKGEQRVSCECYYTSLRGNDTGTRASTSR</sequence>
<name>A0A6J1DV51_MOMCH</name>
<evidence type="ECO:0000313" key="1">
    <source>
        <dbReference type="Proteomes" id="UP000504603"/>
    </source>
</evidence>
<dbReference type="AlphaFoldDB" id="A0A6J1DV51"/>
<dbReference type="KEGG" id="mcha:111024662"/>
<dbReference type="InterPro" id="IPR021109">
    <property type="entry name" value="Peptidase_aspartic_dom_sf"/>
</dbReference>
<dbReference type="SUPFAM" id="SSF50630">
    <property type="entry name" value="Acid proteases"/>
    <property type="match status" value="1"/>
</dbReference>
<evidence type="ECO:0000313" key="2">
    <source>
        <dbReference type="RefSeq" id="XP_022158093.1"/>
    </source>
</evidence>
<dbReference type="GeneID" id="111024662"/>
<reference evidence="2" key="1">
    <citation type="submission" date="2025-08" db="UniProtKB">
        <authorList>
            <consortium name="RefSeq"/>
        </authorList>
    </citation>
    <scope>IDENTIFICATION</scope>
    <source>
        <strain evidence="2">OHB3-1</strain>
    </source>
</reference>
<dbReference type="OrthoDB" id="2919534at2759"/>
<dbReference type="Gene3D" id="2.40.70.10">
    <property type="entry name" value="Acid Proteases"/>
    <property type="match status" value="1"/>
</dbReference>
<accession>A0A6J1DV51</accession>
<protein>
    <submittedName>
        <fullName evidence="2">Uncharacterized protein LOC111024662</fullName>
    </submittedName>
</protein>
<organism evidence="1 2">
    <name type="scientific">Momordica charantia</name>
    <name type="common">Bitter gourd</name>
    <name type="synonym">Balsam pear</name>
    <dbReference type="NCBI Taxonomy" id="3673"/>
    <lineage>
        <taxon>Eukaryota</taxon>
        <taxon>Viridiplantae</taxon>
        <taxon>Streptophyta</taxon>
        <taxon>Embryophyta</taxon>
        <taxon>Tracheophyta</taxon>
        <taxon>Spermatophyta</taxon>
        <taxon>Magnoliopsida</taxon>
        <taxon>eudicotyledons</taxon>
        <taxon>Gunneridae</taxon>
        <taxon>Pentapetalae</taxon>
        <taxon>rosids</taxon>
        <taxon>fabids</taxon>
        <taxon>Cucurbitales</taxon>
        <taxon>Cucurbitaceae</taxon>
        <taxon>Momordiceae</taxon>
        <taxon>Momordica</taxon>
    </lineage>
</organism>
<keyword evidence="1" id="KW-1185">Reference proteome</keyword>